<reference evidence="2 3" key="1">
    <citation type="submission" date="2016-04" db="EMBL/GenBank/DDBJ databases">
        <title>Deep-sea bacteria in the southern Pacific.</title>
        <authorList>
            <person name="Tang K."/>
        </authorList>
    </citation>
    <scope>NUCLEOTIDE SEQUENCE [LARGE SCALE GENOMIC DNA]</scope>
    <source>
        <strain evidence="2 3">JLT2014</strain>
    </source>
</reference>
<evidence type="ECO:0000313" key="3">
    <source>
        <dbReference type="Proteomes" id="UP000187059"/>
    </source>
</evidence>
<accession>A0A1P8UT85</accession>
<dbReference type="KEGG" id="paby:Ga0080574_TMP2243"/>
<sequence length="48" mass="5101">MLPRVPAVGAMRPAQPRAQRAPARAGAAARPDPPSTAAARADWISRRR</sequence>
<feature type="region of interest" description="Disordered" evidence="1">
    <location>
        <begin position="1"/>
        <end position="48"/>
    </location>
</feature>
<dbReference type="AlphaFoldDB" id="A0A1P8UT85"/>
<feature type="compositionally biased region" description="Low complexity" evidence="1">
    <location>
        <begin position="9"/>
        <end position="30"/>
    </location>
</feature>
<gene>
    <name evidence="2" type="ORF">Ga0080574_TMP2243</name>
</gene>
<evidence type="ECO:0000313" key="2">
    <source>
        <dbReference type="EMBL" id="APZ52577.1"/>
    </source>
</evidence>
<dbReference type="EMBL" id="CP015093">
    <property type="protein sequence ID" value="APZ52577.1"/>
    <property type="molecule type" value="Genomic_DNA"/>
</dbReference>
<protein>
    <submittedName>
        <fullName evidence="2">Uncharacterized protein</fullName>
    </submittedName>
</protein>
<evidence type="ECO:0000256" key="1">
    <source>
        <dbReference type="SAM" id="MobiDB-lite"/>
    </source>
</evidence>
<organism evidence="2 3">
    <name type="scientific">Salipiger abyssi</name>
    <dbReference type="NCBI Taxonomy" id="1250539"/>
    <lineage>
        <taxon>Bacteria</taxon>
        <taxon>Pseudomonadati</taxon>
        <taxon>Pseudomonadota</taxon>
        <taxon>Alphaproteobacteria</taxon>
        <taxon>Rhodobacterales</taxon>
        <taxon>Roseobacteraceae</taxon>
        <taxon>Salipiger</taxon>
    </lineage>
</organism>
<proteinExistence type="predicted"/>
<dbReference type="Proteomes" id="UP000187059">
    <property type="component" value="Chromosome"/>
</dbReference>
<name>A0A1P8UT85_9RHOB</name>
<keyword evidence="3" id="KW-1185">Reference proteome</keyword>